<proteinExistence type="predicted"/>
<reference evidence="1 2" key="1">
    <citation type="submission" date="2021-01" db="EMBL/GenBank/DDBJ databases">
        <title>Whole genome shotgun sequence of Planotetraspora mira NBRC 15435.</title>
        <authorList>
            <person name="Komaki H."/>
            <person name="Tamura T."/>
        </authorList>
    </citation>
    <scope>NUCLEOTIDE SEQUENCE [LARGE SCALE GENOMIC DNA]</scope>
    <source>
        <strain evidence="1 2">NBRC 15435</strain>
    </source>
</reference>
<dbReference type="Proteomes" id="UP000650628">
    <property type="component" value="Unassembled WGS sequence"/>
</dbReference>
<gene>
    <name evidence="1" type="ORF">Pmi06nite_77880</name>
</gene>
<name>A0A8J3TXK6_9ACTN</name>
<accession>A0A8J3TXK6</accession>
<protein>
    <submittedName>
        <fullName evidence="1">Uncharacterized protein</fullName>
    </submittedName>
</protein>
<organism evidence="1 2">
    <name type="scientific">Planotetraspora mira</name>
    <dbReference type="NCBI Taxonomy" id="58121"/>
    <lineage>
        <taxon>Bacteria</taxon>
        <taxon>Bacillati</taxon>
        <taxon>Actinomycetota</taxon>
        <taxon>Actinomycetes</taxon>
        <taxon>Streptosporangiales</taxon>
        <taxon>Streptosporangiaceae</taxon>
        <taxon>Planotetraspora</taxon>
    </lineage>
</organism>
<evidence type="ECO:0000313" key="2">
    <source>
        <dbReference type="Proteomes" id="UP000650628"/>
    </source>
</evidence>
<comment type="caution">
    <text evidence="1">The sequence shown here is derived from an EMBL/GenBank/DDBJ whole genome shotgun (WGS) entry which is preliminary data.</text>
</comment>
<dbReference type="AlphaFoldDB" id="A0A8J3TXK6"/>
<sequence length="110" mass="12436">MRPWAVARVSTRLERRIRTDFPHHPNVVIAALTELTSEVFAGEPRDALRIERIQLAALILAKGNLRRLDDALVLGNTDWRDLLVSAGLANEGWQERVNAELEAPPAKHIW</sequence>
<dbReference type="EMBL" id="BOOO01000049">
    <property type="protein sequence ID" value="GII34346.1"/>
    <property type="molecule type" value="Genomic_DNA"/>
</dbReference>
<evidence type="ECO:0000313" key="1">
    <source>
        <dbReference type="EMBL" id="GII34346.1"/>
    </source>
</evidence>
<keyword evidence="2" id="KW-1185">Reference proteome</keyword>